<name>A0A914D9H5_9BILA</name>
<sequence length="123" mass="13948">MKDRVRTYSPTSNNDDYFTYIESDKYTLGCADLNFNSQSCGQTDYGALFNHWDNYCTIYKIKELPEVSRGKGGQICSAKGVGCFYNFTHTINSTISINFEFLCCCNSGNGCNSDFLFESFWTS</sequence>
<keyword evidence="1" id="KW-1185">Reference proteome</keyword>
<proteinExistence type="predicted"/>
<protein>
    <submittedName>
        <fullName evidence="2">Uncharacterized protein</fullName>
    </submittedName>
</protein>
<evidence type="ECO:0000313" key="2">
    <source>
        <dbReference type="WBParaSite" id="ACRNAN_scaffold2134.g16020.t1"/>
    </source>
</evidence>
<accession>A0A914D9H5</accession>
<evidence type="ECO:0000313" key="1">
    <source>
        <dbReference type="Proteomes" id="UP000887540"/>
    </source>
</evidence>
<dbReference type="Proteomes" id="UP000887540">
    <property type="component" value="Unplaced"/>
</dbReference>
<organism evidence="1 2">
    <name type="scientific">Acrobeloides nanus</name>
    <dbReference type="NCBI Taxonomy" id="290746"/>
    <lineage>
        <taxon>Eukaryota</taxon>
        <taxon>Metazoa</taxon>
        <taxon>Ecdysozoa</taxon>
        <taxon>Nematoda</taxon>
        <taxon>Chromadorea</taxon>
        <taxon>Rhabditida</taxon>
        <taxon>Tylenchina</taxon>
        <taxon>Cephalobomorpha</taxon>
        <taxon>Cephaloboidea</taxon>
        <taxon>Cephalobidae</taxon>
        <taxon>Acrobeloides</taxon>
    </lineage>
</organism>
<dbReference type="AlphaFoldDB" id="A0A914D9H5"/>
<reference evidence="2" key="1">
    <citation type="submission" date="2022-11" db="UniProtKB">
        <authorList>
            <consortium name="WormBaseParasite"/>
        </authorList>
    </citation>
    <scope>IDENTIFICATION</scope>
</reference>
<dbReference type="WBParaSite" id="ACRNAN_scaffold2134.g16020.t1">
    <property type="protein sequence ID" value="ACRNAN_scaffold2134.g16020.t1"/>
    <property type="gene ID" value="ACRNAN_scaffold2134.g16020"/>
</dbReference>